<dbReference type="Pfam" id="PF00497">
    <property type="entry name" value="SBP_bac_3"/>
    <property type="match status" value="1"/>
</dbReference>
<evidence type="ECO:0000256" key="5">
    <source>
        <dbReference type="SAM" id="SignalP"/>
    </source>
</evidence>
<name>A0A9D1QZ49_9BACT</name>
<dbReference type="GO" id="GO:0030313">
    <property type="term" value="C:cell envelope"/>
    <property type="evidence" value="ECO:0007669"/>
    <property type="project" value="UniProtKB-SubCell"/>
</dbReference>
<reference evidence="8" key="2">
    <citation type="submission" date="2021-04" db="EMBL/GenBank/DDBJ databases">
        <authorList>
            <person name="Gilroy R."/>
        </authorList>
    </citation>
    <scope>NUCLEOTIDE SEQUENCE</scope>
    <source>
        <strain evidence="8">ChiSxjej5B17-1746</strain>
    </source>
</reference>
<feature type="chain" id="PRO_5038898924" evidence="5">
    <location>
        <begin position="24"/>
        <end position="252"/>
    </location>
</feature>
<dbReference type="Gene3D" id="3.40.190.10">
    <property type="entry name" value="Periplasmic binding protein-like II"/>
    <property type="match status" value="2"/>
</dbReference>
<accession>A0A9D1QZ49</accession>
<dbReference type="PANTHER" id="PTHR35936:SF38">
    <property type="entry name" value="GLUTAMINE-BINDING PERIPLASMIC PROTEIN"/>
    <property type="match status" value="1"/>
</dbReference>
<feature type="domain" description="Solute-binding protein family 3/N-terminal" evidence="6">
    <location>
        <begin position="25"/>
        <end position="246"/>
    </location>
</feature>
<dbReference type="InterPro" id="IPR001638">
    <property type="entry name" value="Solute-binding_3/MltF_N"/>
</dbReference>
<dbReference type="AlphaFoldDB" id="A0A9D1QZ49"/>
<dbReference type="EMBL" id="DXGI01000067">
    <property type="protein sequence ID" value="HIW77855.1"/>
    <property type="molecule type" value="Genomic_DNA"/>
</dbReference>
<dbReference type="SMART" id="SM00062">
    <property type="entry name" value="PBPb"/>
    <property type="match status" value="1"/>
</dbReference>
<evidence type="ECO:0000256" key="4">
    <source>
        <dbReference type="RuleBase" id="RU003744"/>
    </source>
</evidence>
<evidence type="ECO:0000259" key="7">
    <source>
        <dbReference type="SMART" id="SM00079"/>
    </source>
</evidence>
<dbReference type="NCBIfam" id="NF007029">
    <property type="entry name" value="PRK09495.1"/>
    <property type="match status" value="1"/>
</dbReference>
<dbReference type="PROSITE" id="PS01039">
    <property type="entry name" value="SBP_BACTERIAL_3"/>
    <property type="match status" value="1"/>
</dbReference>
<dbReference type="SUPFAM" id="SSF53850">
    <property type="entry name" value="Periplasmic binding protein-like II"/>
    <property type="match status" value="1"/>
</dbReference>
<comment type="caution">
    <text evidence="8">The sequence shown here is derived from an EMBL/GenBank/DDBJ whole genome shotgun (WGS) entry which is preliminary data.</text>
</comment>
<evidence type="ECO:0000259" key="6">
    <source>
        <dbReference type="SMART" id="SM00062"/>
    </source>
</evidence>
<evidence type="ECO:0000256" key="3">
    <source>
        <dbReference type="ARBA" id="ARBA00022729"/>
    </source>
</evidence>
<dbReference type="GO" id="GO:0016020">
    <property type="term" value="C:membrane"/>
    <property type="evidence" value="ECO:0007669"/>
    <property type="project" value="InterPro"/>
</dbReference>
<sequence length="252" mass="27426">MKRFAALLMGLVLVAALVMPASAKDLVVAHDTNFMPFEFKGPDGKFTGFDIELWEALAKKVGITYTFQPMDFNGIIPGLQTGNVDVGIAGMTITPERAKVVLFSDGYYTSGLKILVREDEKAISKLEDLAGKVVAVKTGTSSVPFMKDFGKAKELKQFPNNDGMFFELLSRGVDAVVFDMPVVTAFATTAGKGKAKVVGPLYEGQKYGIGFAQGNETLVKQVNEALAQMRKDGSYAKLYEKWFGFAPKESDM</sequence>
<gene>
    <name evidence="8" type="primary">glnH</name>
    <name evidence="8" type="ORF">H9874_01750</name>
</gene>
<evidence type="ECO:0000313" key="8">
    <source>
        <dbReference type="EMBL" id="HIW77855.1"/>
    </source>
</evidence>
<reference evidence="8" key="1">
    <citation type="journal article" date="2021" name="PeerJ">
        <title>Extensive microbial diversity within the chicken gut microbiome revealed by metagenomics and culture.</title>
        <authorList>
            <person name="Gilroy R."/>
            <person name="Ravi A."/>
            <person name="Getino M."/>
            <person name="Pursley I."/>
            <person name="Horton D.L."/>
            <person name="Alikhan N.F."/>
            <person name="Baker D."/>
            <person name="Gharbi K."/>
            <person name="Hall N."/>
            <person name="Watson M."/>
            <person name="Adriaenssens E.M."/>
            <person name="Foster-Nyarko E."/>
            <person name="Jarju S."/>
            <person name="Secka A."/>
            <person name="Antonio M."/>
            <person name="Oren A."/>
            <person name="Chaudhuri R.R."/>
            <person name="La Ragione R."/>
            <person name="Hildebrand F."/>
            <person name="Pallen M.J."/>
        </authorList>
    </citation>
    <scope>NUCLEOTIDE SEQUENCE</scope>
    <source>
        <strain evidence="8">ChiSxjej5B17-1746</strain>
    </source>
</reference>
<comment type="subcellular location">
    <subcellularLocation>
        <location evidence="1">Cell envelope</location>
    </subcellularLocation>
</comment>
<feature type="domain" description="Ionotropic glutamate receptor C-terminal" evidence="7">
    <location>
        <begin position="25"/>
        <end position="245"/>
    </location>
</feature>
<proteinExistence type="inferred from homology"/>
<dbReference type="PANTHER" id="PTHR35936">
    <property type="entry name" value="MEMBRANE-BOUND LYTIC MUREIN TRANSGLYCOSYLASE F"/>
    <property type="match status" value="1"/>
</dbReference>
<dbReference type="GO" id="GO:0015276">
    <property type="term" value="F:ligand-gated monoatomic ion channel activity"/>
    <property type="evidence" value="ECO:0007669"/>
    <property type="project" value="InterPro"/>
</dbReference>
<comment type="similarity">
    <text evidence="2 4">Belongs to the bacterial solute-binding protein 3 family.</text>
</comment>
<dbReference type="InterPro" id="IPR018313">
    <property type="entry name" value="SBP_3_CS"/>
</dbReference>
<evidence type="ECO:0000256" key="1">
    <source>
        <dbReference type="ARBA" id="ARBA00004196"/>
    </source>
</evidence>
<protein>
    <submittedName>
        <fullName evidence="8">Glutamine ABC transporter substrate-binding protein GlnH</fullName>
    </submittedName>
</protein>
<evidence type="ECO:0000256" key="2">
    <source>
        <dbReference type="ARBA" id="ARBA00010333"/>
    </source>
</evidence>
<dbReference type="Proteomes" id="UP000824264">
    <property type="component" value="Unassembled WGS sequence"/>
</dbReference>
<dbReference type="SMART" id="SM00079">
    <property type="entry name" value="PBPe"/>
    <property type="match status" value="1"/>
</dbReference>
<evidence type="ECO:0000313" key="9">
    <source>
        <dbReference type="Proteomes" id="UP000824264"/>
    </source>
</evidence>
<organism evidence="8 9">
    <name type="scientific">Candidatus Bilophila faecipullorum</name>
    <dbReference type="NCBI Taxonomy" id="2838482"/>
    <lineage>
        <taxon>Bacteria</taxon>
        <taxon>Pseudomonadati</taxon>
        <taxon>Thermodesulfobacteriota</taxon>
        <taxon>Desulfovibrionia</taxon>
        <taxon>Desulfovibrionales</taxon>
        <taxon>Desulfovibrionaceae</taxon>
        <taxon>Bilophila</taxon>
    </lineage>
</organism>
<keyword evidence="3 5" id="KW-0732">Signal</keyword>
<feature type="signal peptide" evidence="5">
    <location>
        <begin position="1"/>
        <end position="23"/>
    </location>
</feature>
<dbReference type="InterPro" id="IPR001320">
    <property type="entry name" value="Iontro_rcpt_C"/>
</dbReference>